<dbReference type="AlphaFoldDB" id="A0A859QF91"/>
<dbReference type="Proteomes" id="UP000510721">
    <property type="component" value="Chromosome"/>
</dbReference>
<protein>
    <submittedName>
        <fullName evidence="1">Uncharacterized protein</fullName>
    </submittedName>
</protein>
<reference evidence="1 2" key="1">
    <citation type="submission" date="2019-06" db="EMBL/GenBank/DDBJ databases">
        <title>Complete genome sequence of Ensifer mexicanus ITTG R7 isolated from nodules of Acacia angustissima (Mill.) Kuntze.</title>
        <authorList>
            <person name="Rincon-Rosales R."/>
            <person name="Rogel M.A."/>
            <person name="Guerrero G."/>
            <person name="Rincon-Molina C.I."/>
            <person name="Lopez-Lopez A."/>
            <person name="Martinez-Romero E."/>
        </authorList>
    </citation>
    <scope>NUCLEOTIDE SEQUENCE [LARGE SCALE GENOMIC DNA]</scope>
    <source>
        <strain evidence="1 2">ITTG R7</strain>
    </source>
</reference>
<gene>
    <name evidence="1" type="ORF">FKV68_03720</name>
</gene>
<accession>A0A859QF91</accession>
<organism evidence="1 2">
    <name type="scientific">Sinorhizobium mexicanum</name>
    <dbReference type="NCBI Taxonomy" id="375549"/>
    <lineage>
        <taxon>Bacteria</taxon>
        <taxon>Pseudomonadati</taxon>
        <taxon>Pseudomonadota</taxon>
        <taxon>Alphaproteobacteria</taxon>
        <taxon>Hyphomicrobiales</taxon>
        <taxon>Rhizobiaceae</taxon>
        <taxon>Sinorhizobium/Ensifer group</taxon>
        <taxon>Sinorhizobium</taxon>
    </lineage>
</organism>
<evidence type="ECO:0000313" key="1">
    <source>
        <dbReference type="EMBL" id="QLL60615.1"/>
    </source>
</evidence>
<proteinExistence type="predicted"/>
<evidence type="ECO:0000313" key="2">
    <source>
        <dbReference type="Proteomes" id="UP000510721"/>
    </source>
</evidence>
<dbReference type="EMBL" id="CP041238">
    <property type="protein sequence ID" value="QLL60615.1"/>
    <property type="molecule type" value="Genomic_DNA"/>
</dbReference>
<sequence length="217" mass="23999">MSAQLARYLKDFSAPKIELSRMPPKYFPDIDADFPAVDRPGARPPMPEIDVDAERLDAFALGRAEASAELVFEHEREIAELKARHAEEMEALTLRLEEEVAGRLASKITEMTERLALGLGDQTARVLAPVMEEALLKRAIEDLAHMVRQGLAAGEGCVITVKGPLTLFEALKRHMPDDAALFRHIETNDIDLAVEMGDAVLVTRMAAWSDTVRKVLA</sequence>
<dbReference type="KEGG" id="emx:FKV68_03720"/>
<dbReference type="RefSeq" id="WP_180940184.1">
    <property type="nucleotide sequence ID" value="NZ_CP041238.1"/>
</dbReference>
<keyword evidence="2" id="KW-1185">Reference proteome</keyword>
<name>A0A859QF91_9HYPH</name>